<name>A0ABW4F022_9PSEU</name>
<dbReference type="InterPro" id="IPR005770">
    <property type="entry name" value="PhnD"/>
</dbReference>
<evidence type="ECO:0000313" key="4">
    <source>
        <dbReference type="EMBL" id="MFD1521161.1"/>
    </source>
</evidence>
<dbReference type="PANTHER" id="PTHR35841">
    <property type="entry name" value="PHOSPHONATES-BINDING PERIPLASMIC PROTEIN"/>
    <property type="match status" value="1"/>
</dbReference>
<dbReference type="RefSeq" id="WP_344721975.1">
    <property type="nucleotide sequence ID" value="NZ_BAAAUS010000008.1"/>
</dbReference>
<dbReference type="PANTHER" id="PTHR35841:SF1">
    <property type="entry name" value="PHOSPHONATES-BINDING PERIPLASMIC PROTEIN"/>
    <property type="match status" value="1"/>
</dbReference>
<protein>
    <submittedName>
        <fullName evidence="4">Phosphate/phosphite/phosphonate ABC transporter substrate-binding protein</fullName>
    </submittedName>
</protein>
<comment type="similarity">
    <text evidence="1">Belongs to the phosphate/phosphite/phosphonate binding protein family.</text>
</comment>
<feature type="chain" id="PRO_5046951573" evidence="3">
    <location>
        <begin position="28"/>
        <end position="316"/>
    </location>
</feature>
<accession>A0ABW4F022</accession>
<organism evidence="4 5">
    <name type="scientific">Pseudonocardia yunnanensis</name>
    <dbReference type="NCBI Taxonomy" id="58107"/>
    <lineage>
        <taxon>Bacteria</taxon>
        <taxon>Bacillati</taxon>
        <taxon>Actinomycetota</taxon>
        <taxon>Actinomycetes</taxon>
        <taxon>Pseudonocardiales</taxon>
        <taxon>Pseudonocardiaceae</taxon>
        <taxon>Pseudonocardia</taxon>
    </lineage>
</organism>
<evidence type="ECO:0000256" key="2">
    <source>
        <dbReference type="ARBA" id="ARBA00022729"/>
    </source>
</evidence>
<proteinExistence type="inferred from homology"/>
<keyword evidence="2 3" id="KW-0732">Signal</keyword>
<dbReference type="Pfam" id="PF12974">
    <property type="entry name" value="Phosphonate-bd"/>
    <property type="match status" value="1"/>
</dbReference>
<dbReference type="Gene3D" id="3.40.190.10">
    <property type="entry name" value="Periplasmic binding protein-like II"/>
    <property type="match status" value="2"/>
</dbReference>
<dbReference type="SUPFAM" id="SSF53850">
    <property type="entry name" value="Periplasmic binding protein-like II"/>
    <property type="match status" value="1"/>
</dbReference>
<gene>
    <name evidence="4" type="ORF">ACFSJD_26925</name>
</gene>
<dbReference type="EMBL" id="JBHUCO010000031">
    <property type="protein sequence ID" value="MFD1521161.1"/>
    <property type="molecule type" value="Genomic_DNA"/>
</dbReference>
<keyword evidence="5" id="KW-1185">Reference proteome</keyword>
<evidence type="ECO:0000313" key="5">
    <source>
        <dbReference type="Proteomes" id="UP001597114"/>
    </source>
</evidence>
<dbReference type="NCBIfam" id="TIGR01098">
    <property type="entry name" value="3A0109s03R"/>
    <property type="match status" value="1"/>
</dbReference>
<sequence>MNRTLRRALPAVAAVLLAFLAGCGASASTTAQSGAGGSDPDTLVFSAVPGEQTTRIQQRYAPVLDMLSKVTGKKIEFHQATNYAAVIEAQLAGQVQIAEYGPLSYVLAKEQGADITAVGASIDHKGESPGYHSYGITKAGSPITSIKDYAGKKICYVDPDSTSGFLYPSAELLRNGINPMTGVQPIFAGGHDASALEVLSGRCDAGFADDSMVDTVLPQSGQLKPGQLNILWRSDVIPGSPVAISNSLSPQLKTELIDAFQNKANIDYLKANGFCGQDCAFGASGTWGYAPVDDAFYNPIRQVCAVTKNKNCTTGS</sequence>
<comment type="caution">
    <text evidence="4">The sequence shown here is derived from an EMBL/GenBank/DDBJ whole genome shotgun (WGS) entry which is preliminary data.</text>
</comment>
<dbReference type="Proteomes" id="UP001597114">
    <property type="component" value="Unassembled WGS sequence"/>
</dbReference>
<evidence type="ECO:0000256" key="3">
    <source>
        <dbReference type="SAM" id="SignalP"/>
    </source>
</evidence>
<feature type="signal peptide" evidence="3">
    <location>
        <begin position="1"/>
        <end position="27"/>
    </location>
</feature>
<dbReference type="CDD" id="cd01071">
    <property type="entry name" value="PBP2_PhnD_like"/>
    <property type="match status" value="1"/>
</dbReference>
<dbReference type="PROSITE" id="PS51257">
    <property type="entry name" value="PROKAR_LIPOPROTEIN"/>
    <property type="match status" value="1"/>
</dbReference>
<evidence type="ECO:0000256" key="1">
    <source>
        <dbReference type="ARBA" id="ARBA00007162"/>
    </source>
</evidence>
<reference evidence="5" key="1">
    <citation type="journal article" date="2019" name="Int. J. Syst. Evol. Microbiol.">
        <title>The Global Catalogue of Microorganisms (GCM) 10K type strain sequencing project: providing services to taxonomists for standard genome sequencing and annotation.</title>
        <authorList>
            <consortium name="The Broad Institute Genomics Platform"/>
            <consortium name="The Broad Institute Genome Sequencing Center for Infectious Disease"/>
            <person name="Wu L."/>
            <person name="Ma J."/>
        </authorList>
    </citation>
    <scope>NUCLEOTIDE SEQUENCE [LARGE SCALE GENOMIC DNA]</scope>
    <source>
        <strain evidence="5">CCM 7043</strain>
    </source>
</reference>